<dbReference type="HOGENOM" id="CLU_078994_1_0_4"/>
<dbReference type="Proteomes" id="UP000001812">
    <property type="component" value="Chromosome I"/>
</dbReference>
<dbReference type="AlphaFoldDB" id="A0A0E1W193"/>
<dbReference type="InterPro" id="IPR019268">
    <property type="entry name" value="DUF2278"/>
</dbReference>
<evidence type="ECO:0008006" key="2">
    <source>
        <dbReference type="Google" id="ProtNLM"/>
    </source>
</evidence>
<accession>A0A0E1W193</accession>
<dbReference type="EMBL" id="CM000832">
    <property type="protein sequence ID" value="EET06204.1"/>
    <property type="molecule type" value="Genomic_DNA"/>
</dbReference>
<protein>
    <recommendedName>
        <fullName evidence="2">DUF2278 domain-containing protein</fullName>
    </recommendedName>
</protein>
<organism evidence="1">
    <name type="scientific">Burkholderia pseudomallei 1710a</name>
    <dbReference type="NCBI Taxonomy" id="320371"/>
    <lineage>
        <taxon>Bacteria</taxon>
        <taxon>Pseudomonadati</taxon>
        <taxon>Pseudomonadota</taxon>
        <taxon>Betaproteobacteria</taxon>
        <taxon>Burkholderiales</taxon>
        <taxon>Burkholderiaceae</taxon>
        <taxon>Burkholderia</taxon>
        <taxon>pseudomallei group</taxon>
    </lineage>
</organism>
<reference evidence="1" key="1">
    <citation type="submission" date="2009-05" db="EMBL/GenBank/DDBJ databases">
        <authorList>
            <person name="Harkins D.M."/>
            <person name="DeShazer D."/>
            <person name="Woods D.E."/>
            <person name="Brinkac L.M."/>
            <person name="Brown K.A."/>
            <person name="Hung G.C."/>
            <person name="Tuanyok A."/>
            <person name="Zhang B."/>
            <person name="Nierman W.C."/>
        </authorList>
    </citation>
    <scope>NUCLEOTIDE SEQUENCE [LARGE SCALE GENOMIC DNA]</scope>
    <source>
        <strain evidence="1">1710a</strain>
    </source>
</reference>
<sequence>MKPSRWFAVAAFSFLTGGVARFSGEGGGAKAAAVAVATAAGRAARLSSTLGGARGDVRQTAFADRPIENRHAARAQCARHPRTETHMSLDYGFVKAKIKAVAGLKAAARANETQYHVHLTLALPDGDWDVAINVGTNDADDLLKYKLVYDFHHPVTQTLAAAAEGYTDLTGGDALPALDYVRSDVLNETGGWRMSDVMDGTEHPEPIPSVLRLVDAAHQQNLDLYVFGRTYVEGNGIHDTHMNQGSSGPHFLHRPGVDTNDHNDVWQDGALLVDLGGPQWAAYFAAFEQQAVPTDGLGNPLPGAGPIS</sequence>
<name>A0A0E1W193_BURPE</name>
<dbReference type="Pfam" id="PF10042">
    <property type="entry name" value="DUF2278"/>
    <property type="match status" value="1"/>
</dbReference>
<gene>
    <name evidence="1" type="ORF">BURPS1710A_1281</name>
</gene>
<evidence type="ECO:0000313" key="1">
    <source>
        <dbReference type="EMBL" id="EET06204.1"/>
    </source>
</evidence>
<proteinExistence type="predicted"/>